<dbReference type="HOGENOM" id="CLU_1184244_0_0_6"/>
<dbReference type="RefSeq" id="WP_043250791.1">
    <property type="nucleotide sequence ID" value="NZ_HG322950.1"/>
</dbReference>
<name>A0A024HF37_PSEKB</name>
<feature type="chain" id="PRO_5001533139" evidence="1">
    <location>
        <begin position="21"/>
        <end position="232"/>
    </location>
</feature>
<evidence type="ECO:0000313" key="3">
    <source>
        <dbReference type="Proteomes" id="UP000025241"/>
    </source>
</evidence>
<proteinExistence type="predicted"/>
<dbReference type="AlphaFoldDB" id="A0A024HF37"/>
<reference evidence="2 3" key="2">
    <citation type="submission" date="2014-05" db="EMBL/GenBank/DDBJ databases">
        <title>Genome sequence of the 3-chlorobenzoate degrading bacterium Pseudomonas knackmussii B13 shows multiple evidence for horizontal gene transfer.</title>
        <authorList>
            <person name="Miyazaki R."/>
            <person name="Bertelli C."/>
            <person name="Falquet L."/>
            <person name="Robinson-Rechavi M."/>
            <person name="Gharib W."/>
            <person name="Roy S."/>
            <person name="Van der Meer J.R."/>
        </authorList>
    </citation>
    <scope>NUCLEOTIDE SEQUENCE [LARGE SCALE GENOMIC DNA]</scope>
    <source>
        <strain evidence="2 3">B13</strain>
    </source>
</reference>
<dbReference type="OrthoDB" id="6949568at2"/>
<dbReference type="Proteomes" id="UP000025241">
    <property type="component" value="Chromosome I"/>
</dbReference>
<evidence type="ECO:0000256" key="1">
    <source>
        <dbReference type="SAM" id="SignalP"/>
    </source>
</evidence>
<feature type="signal peptide" evidence="1">
    <location>
        <begin position="1"/>
        <end position="20"/>
    </location>
</feature>
<dbReference type="EMBL" id="HG322950">
    <property type="protein sequence ID" value="CDF83092.1"/>
    <property type="molecule type" value="Genomic_DNA"/>
</dbReference>
<sequence>MKAALPLLCLALFLAPAAQAKEKPKDQPLPGDAQYRQALPFLDQARQQIAGMEKGREAGLAPDAAAQPYRDALSANLRQAMPLLDKAARQKHPVAELRLAQVLADFAQDEKSQQRVCQLLGDSLKQGFAPAALEAETLCPDLAKQDAFVGQAEAAARSTRYASYFPQPSHALGWCQVGRSMSLLAPKGSQQQYQADINFMLASKVPQAKRKDYLERAAKLNCSQARQALGKS</sequence>
<accession>A0A024HF37</accession>
<reference evidence="2 3" key="1">
    <citation type="submission" date="2013-03" db="EMBL/GenBank/DDBJ databases">
        <authorList>
            <person name="Linke B."/>
        </authorList>
    </citation>
    <scope>NUCLEOTIDE SEQUENCE [LARGE SCALE GENOMIC DNA]</scope>
    <source>
        <strain evidence="2 3">B13</strain>
    </source>
</reference>
<protein>
    <submittedName>
        <fullName evidence="2">Hypothetical secreted protein</fullName>
    </submittedName>
</protein>
<organism evidence="2 3">
    <name type="scientific">Pseudomonas knackmussii (strain DSM 6978 / CCUG 54928 / LMG 23759 / B13)</name>
    <dbReference type="NCBI Taxonomy" id="1301098"/>
    <lineage>
        <taxon>Bacteria</taxon>
        <taxon>Pseudomonadati</taxon>
        <taxon>Pseudomonadota</taxon>
        <taxon>Gammaproteobacteria</taxon>
        <taxon>Pseudomonadales</taxon>
        <taxon>Pseudomonadaceae</taxon>
        <taxon>Pseudomonas</taxon>
    </lineage>
</organism>
<dbReference type="PATRIC" id="fig|1301098.3.peg.1728"/>
<dbReference type="KEGG" id="pkc:PKB_1734"/>
<keyword evidence="1" id="KW-0732">Signal</keyword>
<gene>
    <name evidence="2" type="ORF">PKB_1734</name>
</gene>
<evidence type="ECO:0000313" key="2">
    <source>
        <dbReference type="EMBL" id="CDF83092.1"/>
    </source>
</evidence>
<keyword evidence="3" id="KW-1185">Reference proteome</keyword>